<feature type="domain" description="Putative restriction endonuclease" evidence="2">
    <location>
        <begin position="59"/>
        <end position="234"/>
    </location>
</feature>
<dbReference type="InterPro" id="IPR012296">
    <property type="entry name" value="Nuclease_put_TT1808"/>
</dbReference>
<dbReference type="EMBL" id="JAGSXH010000118">
    <property type="protein sequence ID" value="MBS2966064.1"/>
    <property type="molecule type" value="Genomic_DNA"/>
</dbReference>
<protein>
    <submittedName>
        <fullName evidence="3">Uma2 family endonuclease</fullName>
    </submittedName>
</protein>
<name>A0A8J7WVR2_9ACTN</name>
<gene>
    <name evidence="3" type="ORF">KGA66_23670</name>
</gene>
<dbReference type="RefSeq" id="WP_211470773.1">
    <property type="nucleotide sequence ID" value="NZ_JAGSXH010000118.1"/>
</dbReference>
<feature type="region of interest" description="Disordered" evidence="1">
    <location>
        <begin position="1"/>
        <end position="25"/>
    </location>
</feature>
<sequence>MTTITMHPATLSRRPHRDAGRSADRRRDVGVPAIAHYTLPGRAYDLWVEGRLLEALGIPDDKRTRVEIVGGEIFVSPGPLFHHVKIATQIQKAFNRSENSNPEFLWQAVQGMDFDLRHVGDGYIPDLIVMSNEEYDDPANESARNLVAEQIAMVVEITSRSTATNDRVPAADAEHRTKWNGYAHEGVPFYLLVDRAPSVARVSLFTDPYLPDGVYQTEKHWAFGETIVLPEPFRVEIPTDVWRPWQK</sequence>
<reference evidence="3" key="1">
    <citation type="submission" date="2021-04" db="EMBL/GenBank/DDBJ databases">
        <title>Genome based classification of Actinospica acidithermotolerans sp. nov., an actinobacterium isolated from an Indonesian hot spring.</title>
        <authorList>
            <person name="Kusuma A.B."/>
            <person name="Putra K.E."/>
            <person name="Nafisah S."/>
            <person name="Loh J."/>
            <person name="Nouioui I."/>
            <person name="Goodfellow M."/>
        </authorList>
    </citation>
    <scope>NUCLEOTIDE SEQUENCE</scope>
    <source>
        <strain evidence="3">DSM 45618</strain>
    </source>
</reference>
<dbReference type="InterPro" id="IPR011335">
    <property type="entry name" value="Restrct_endonuc-II-like"/>
</dbReference>
<dbReference type="GO" id="GO:0004519">
    <property type="term" value="F:endonuclease activity"/>
    <property type="evidence" value="ECO:0007669"/>
    <property type="project" value="UniProtKB-KW"/>
</dbReference>
<dbReference type="SUPFAM" id="SSF52980">
    <property type="entry name" value="Restriction endonuclease-like"/>
    <property type="match status" value="1"/>
</dbReference>
<dbReference type="AlphaFoldDB" id="A0A8J7WVR2"/>
<dbReference type="InterPro" id="IPR008538">
    <property type="entry name" value="Uma2"/>
</dbReference>
<evidence type="ECO:0000313" key="4">
    <source>
        <dbReference type="Proteomes" id="UP000677913"/>
    </source>
</evidence>
<keyword evidence="3" id="KW-0378">Hydrolase</keyword>
<accession>A0A8J7WVR2</accession>
<dbReference type="Pfam" id="PF05685">
    <property type="entry name" value="Uma2"/>
    <property type="match status" value="1"/>
</dbReference>
<dbReference type="PANTHER" id="PTHR35400">
    <property type="entry name" value="SLR1083 PROTEIN"/>
    <property type="match status" value="1"/>
</dbReference>
<dbReference type="PANTHER" id="PTHR35400:SF3">
    <property type="entry name" value="SLL1072 PROTEIN"/>
    <property type="match status" value="1"/>
</dbReference>
<evidence type="ECO:0000259" key="2">
    <source>
        <dbReference type="Pfam" id="PF05685"/>
    </source>
</evidence>
<evidence type="ECO:0000313" key="3">
    <source>
        <dbReference type="EMBL" id="MBS2966064.1"/>
    </source>
</evidence>
<proteinExistence type="predicted"/>
<keyword evidence="3" id="KW-0255">Endonuclease</keyword>
<dbReference type="Proteomes" id="UP000677913">
    <property type="component" value="Unassembled WGS sequence"/>
</dbReference>
<keyword evidence="3" id="KW-0540">Nuclease</keyword>
<keyword evidence="4" id="KW-1185">Reference proteome</keyword>
<evidence type="ECO:0000256" key="1">
    <source>
        <dbReference type="SAM" id="MobiDB-lite"/>
    </source>
</evidence>
<dbReference type="Gene3D" id="3.90.1570.10">
    <property type="entry name" value="tt1808, chain A"/>
    <property type="match status" value="1"/>
</dbReference>
<organism evidence="3 4">
    <name type="scientific">Actinocrinis puniceicyclus</name>
    <dbReference type="NCBI Taxonomy" id="977794"/>
    <lineage>
        <taxon>Bacteria</taxon>
        <taxon>Bacillati</taxon>
        <taxon>Actinomycetota</taxon>
        <taxon>Actinomycetes</taxon>
        <taxon>Catenulisporales</taxon>
        <taxon>Actinospicaceae</taxon>
        <taxon>Actinocrinis</taxon>
    </lineage>
</organism>
<comment type="caution">
    <text evidence="3">The sequence shown here is derived from an EMBL/GenBank/DDBJ whole genome shotgun (WGS) entry which is preliminary data.</text>
</comment>
<dbReference type="CDD" id="cd06260">
    <property type="entry name" value="DUF820-like"/>
    <property type="match status" value="1"/>
</dbReference>